<dbReference type="InterPro" id="IPR001633">
    <property type="entry name" value="EAL_dom"/>
</dbReference>
<evidence type="ECO:0000313" key="5">
    <source>
        <dbReference type="Proteomes" id="UP000237846"/>
    </source>
</evidence>
<dbReference type="CDD" id="cd01948">
    <property type="entry name" value="EAL"/>
    <property type="match status" value="1"/>
</dbReference>
<dbReference type="OrthoDB" id="23692at2"/>
<evidence type="ECO:0000259" key="3">
    <source>
        <dbReference type="PROSITE" id="PS50887"/>
    </source>
</evidence>
<gene>
    <name evidence="4" type="ORF">CLV72_101725</name>
</gene>
<feature type="transmembrane region" description="Helical" evidence="1">
    <location>
        <begin position="203"/>
        <end position="220"/>
    </location>
</feature>
<evidence type="ECO:0000256" key="1">
    <source>
        <dbReference type="SAM" id="Phobius"/>
    </source>
</evidence>
<dbReference type="FunFam" id="3.30.70.270:FF:000001">
    <property type="entry name" value="Diguanylate cyclase domain protein"/>
    <property type="match status" value="1"/>
</dbReference>
<dbReference type="InterPro" id="IPR052155">
    <property type="entry name" value="Biofilm_reg_signaling"/>
</dbReference>
<proteinExistence type="predicted"/>
<dbReference type="PROSITE" id="PS50883">
    <property type="entry name" value="EAL"/>
    <property type="match status" value="1"/>
</dbReference>
<dbReference type="InterPro" id="IPR029787">
    <property type="entry name" value="Nucleotide_cyclase"/>
</dbReference>
<dbReference type="Pfam" id="PF00563">
    <property type="entry name" value="EAL"/>
    <property type="match status" value="1"/>
</dbReference>
<dbReference type="CDD" id="cd01949">
    <property type="entry name" value="GGDEF"/>
    <property type="match status" value="1"/>
</dbReference>
<dbReference type="PANTHER" id="PTHR44757">
    <property type="entry name" value="DIGUANYLATE CYCLASE DGCP"/>
    <property type="match status" value="1"/>
</dbReference>
<dbReference type="InterPro" id="IPR035919">
    <property type="entry name" value="EAL_sf"/>
</dbReference>
<feature type="transmembrane region" description="Helical" evidence="1">
    <location>
        <begin position="52"/>
        <end position="70"/>
    </location>
</feature>
<organism evidence="4 5">
    <name type="scientific">Allonocardiopsis opalescens</name>
    <dbReference type="NCBI Taxonomy" id="1144618"/>
    <lineage>
        <taxon>Bacteria</taxon>
        <taxon>Bacillati</taxon>
        <taxon>Actinomycetota</taxon>
        <taxon>Actinomycetes</taxon>
        <taxon>Streptosporangiales</taxon>
        <taxon>Allonocardiopsis</taxon>
    </lineage>
</organism>
<evidence type="ECO:0000259" key="2">
    <source>
        <dbReference type="PROSITE" id="PS50883"/>
    </source>
</evidence>
<reference evidence="4 5" key="1">
    <citation type="submission" date="2018-03" db="EMBL/GenBank/DDBJ databases">
        <title>Genomic Encyclopedia of Archaeal and Bacterial Type Strains, Phase II (KMG-II): from individual species to whole genera.</title>
        <authorList>
            <person name="Goeker M."/>
        </authorList>
    </citation>
    <scope>NUCLEOTIDE SEQUENCE [LARGE SCALE GENOMIC DNA]</scope>
    <source>
        <strain evidence="4 5">DSM 45601</strain>
    </source>
</reference>
<accession>A0A2T0QDY9</accession>
<feature type="transmembrane region" description="Helical" evidence="1">
    <location>
        <begin position="90"/>
        <end position="116"/>
    </location>
</feature>
<keyword evidence="1" id="KW-1133">Transmembrane helix</keyword>
<dbReference type="PANTHER" id="PTHR44757:SF2">
    <property type="entry name" value="BIOFILM ARCHITECTURE MAINTENANCE PROTEIN MBAA"/>
    <property type="match status" value="1"/>
</dbReference>
<dbReference type="PROSITE" id="PS50887">
    <property type="entry name" value="GGDEF"/>
    <property type="match status" value="1"/>
</dbReference>
<feature type="transmembrane region" description="Helical" evidence="1">
    <location>
        <begin position="20"/>
        <end position="45"/>
    </location>
</feature>
<dbReference type="EMBL" id="PVZC01000001">
    <property type="protein sequence ID" value="PRY02125.1"/>
    <property type="molecule type" value="Genomic_DNA"/>
</dbReference>
<feature type="domain" description="GGDEF" evidence="3">
    <location>
        <begin position="281"/>
        <end position="416"/>
    </location>
</feature>
<dbReference type="InterPro" id="IPR043128">
    <property type="entry name" value="Rev_trsase/Diguanyl_cyclase"/>
</dbReference>
<name>A0A2T0QDY9_9ACTN</name>
<dbReference type="SUPFAM" id="SSF55073">
    <property type="entry name" value="Nucleotide cyclase"/>
    <property type="match status" value="1"/>
</dbReference>
<dbReference type="Pfam" id="PF00990">
    <property type="entry name" value="GGDEF"/>
    <property type="match status" value="1"/>
</dbReference>
<dbReference type="SMART" id="SM00267">
    <property type="entry name" value="GGDEF"/>
    <property type="match status" value="1"/>
</dbReference>
<feature type="transmembrane region" description="Helical" evidence="1">
    <location>
        <begin position="128"/>
        <end position="149"/>
    </location>
</feature>
<evidence type="ECO:0000313" key="4">
    <source>
        <dbReference type="EMBL" id="PRY02125.1"/>
    </source>
</evidence>
<feature type="transmembrane region" description="Helical" evidence="1">
    <location>
        <begin position="161"/>
        <end position="183"/>
    </location>
</feature>
<dbReference type="SUPFAM" id="SSF141868">
    <property type="entry name" value="EAL domain-like"/>
    <property type="match status" value="1"/>
</dbReference>
<dbReference type="AlphaFoldDB" id="A0A2T0QDY9"/>
<keyword evidence="5" id="KW-1185">Reference proteome</keyword>
<feature type="domain" description="EAL" evidence="2">
    <location>
        <begin position="422"/>
        <end position="675"/>
    </location>
</feature>
<dbReference type="Gene3D" id="3.20.20.450">
    <property type="entry name" value="EAL domain"/>
    <property type="match status" value="1"/>
</dbReference>
<sequence>MKEPKDPRDITPRIGSPLWMYLAAATTAGCALLGVSLAGLGWAGFENLLIKPLIWTITCLVILGELRPIVTSTGGSGGESSGAPTSTPFSFALLLYYGLPAAALVQAFATLTAGVARRHSWHRTLFNVAQYTLSLAVAASAIALMYPGGPPSPWVPTGGELPIVAAAATGYFVLNSLLVGSAVALHERASLRRVLRKEIGPQFLVTGALLSLAPLVVVVMDHSLLLVPLFLLPLIAVYASASVSVKREHQANHDELTGLANRKYLIHRVQEALADAQAGTRRVGLMLLDLDRFKEVNDTLGHPTGDRLLQIMAQRLTHSVRPGDLVARLGGDEFAVLLPSVRDGAAAREVAARLRVALAEPVRLDGMSFDLEASIGIALYPDHAPDFEMIMQRADVAMYVAKESRTGVEMYVADKDRNSADRLALFGELRRGVADGEVELYYQPKVGLRDGQVLGVEALARWRHPERGLLLPSDFVAMAERSYLMRTFTEHVVGQALRQAAAWHRAGLRVPVAVNVSGRDLLDTDLLDTVRTGLLEHRLRPQTLQIEISETALAEDSAAARETLSELAAMGVGIVVDDLAGGYVLLERHRLPPLVEVKIDTAVIRRADRSHADQLIIRSIVEIIQALGVRSVAEGVENEPTAEILRIAGCDAAQGWHFAKPMPADLATEWLRGAIGSTPVPAMRDGEIRP</sequence>
<protein>
    <submittedName>
        <fullName evidence="4">Diguanylate cyclase/phosphodiesterase</fullName>
    </submittedName>
</protein>
<dbReference type="SMART" id="SM00052">
    <property type="entry name" value="EAL"/>
    <property type="match status" value="1"/>
</dbReference>
<keyword evidence="1" id="KW-0812">Transmembrane</keyword>
<dbReference type="Gene3D" id="3.30.70.270">
    <property type="match status" value="1"/>
</dbReference>
<dbReference type="PROSITE" id="PS51257">
    <property type="entry name" value="PROKAR_LIPOPROTEIN"/>
    <property type="match status" value="1"/>
</dbReference>
<comment type="caution">
    <text evidence="4">The sequence shown here is derived from an EMBL/GenBank/DDBJ whole genome shotgun (WGS) entry which is preliminary data.</text>
</comment>
<dbReference type="Proteomes" id="UP000237846">
    <property type="component" value="Unassembled WGS sequence"/>
</dbReference>
<dbReference type="InterPro" id="IPR000160">
    <property type="entry name" value="GGDEF_dom"/>
</dbReference>
<keyword evidence="1" id="KW-0472">Membrane</keyword>
<dbReference type="NCBIfam" id="TIGR00254">
    <property type="entry name" value="GGDEF"/>
    <property type="match status" value="1"/>
</dbReference>